<accession>A0A0F6YRM7</accession>
<keyword evidence="1" id="KW-0614">Plasmid</keyword>
<evidence type="ECO:0000313" key="1">
    <source>
        <dbReference type="EMBL" id="AKF16042.1"/>
    </source>
</evidence>
<reference evidence="1" key="1">
    <citation type="journal article" date="2015" name="Infect. Immun.">
        <title>An Invertron-Like Linear Plasmid Mediates Intracellular Survival and Virulence in Bovine Isolates of Rhodococcus equi.</title>
        <authorList>
            <person name="Valero-Rello A."/>
            <person name="Hapeshi A."/>
            <person name="Anastasi E."/>
            <person name="Alvarez S."/>
            <person name="Scortti M."/>
            <person name="Meijer W.G."/>
            <person name="MacArthur I."/>
            <person name="Vazquez-Boland J.A."/>
        </authorList>
    </citation>
    <scope>NUCLEOTIDE SEQUENCE</scope>
    <source>
        <strain evidence="1">PAM2012</strain>
        <plasmid evidence="1">pVAPN2012</plasmid>
    </source>
</reference>
<proteinExistence type="predicted"/>
<sequence length="70" mass="7511">MGAREVPYEAITEAAEAVAEKIDVLLERANDAVIRAPRPGSEAWRQAWAARDTAAGRAASAHRARIKTAV</sequence>
<name>A0A0F6YRM7_RHOHA</name>
<protein>
    <submittedName>
        <fullName evidence="1">Uncharacterized protein</fullName>
    </submittedName>
</protein>
<geneLocation type="plasmid" evidence="1">
    <name>pVAPN2012</name>
</geneLocation>
<dbReference type="RefSeq" id="WP_172686852.1">
    <property type="nucleotide sequence ID" value="NZ_KP851975.1"/>
</dbReference>
<dbReference type="EMBL" id="KP851975">
    <property type="protein sequence ID" value="AKF16042.1"/>
    <property type="molecule type" value="Genomic_DNA"/>
</dbReference>
<organism evidence="1">
    <name type="scientific">Rhodococcus hoagii</name>
    <name type="common">Corynebacterium equii</name>
    <dbReference type="NCBI Taxonomy" id="43767"/>
    <lineage>
        <taxon>Bacteria</taxon>
        <taxon>Bacillati</taxon>
        <taxon>Actinomycetota</taxon>
        <taxon>Actinomycetes</taxon>
        <taxon>Mycobacteriales</taxon>
        <taxon>Nocardiaceae</taxon>
        <taxon>Prescottella</taxon>
    </lineage>
</organism>
<gene>
    <name evidence="1" type="ORF">pVAPN2012_0880</name>
</gene>
<dbReference type="AlphaFoldDB" id="A0A0F6YRM7"/>